<feature type="compositionally biased region" description="Basic residues" evidence="1">
    <location>
        <begin position="29"/>
        <end position="50"/>
    </location>
</feature>
<evidence type="ECO:0000313" key="4">
    <source>
        <dbReference type="EMBL" id="GAA4672981.1"/>
    </source>
</evidence>
<dbReference type="RefSeq" id="WP_345375357.1">
    <property type="nucleotide sequence ID" value="NZ_BAABLM010000003.1"/>
</dbReference>
<name>A0ABP8VVM9_9MICO</name>
<evidence type="ECO:0000313" key="5">
    <source>
        <dbReference type="Proteomes" id="UP001501295"/>
    </source>
</evidence>
<evidence type="ECO:0000256" key="2">
    <source>
        <dbReference type="SAM" id="Phobius"/>
    </source>
</evidence>
<dbReference type="InterPro" id="IPR012336">
    <property type="entry name" value="Thioredoxin-like_fold"/>
</dbReference>
<dbReference type="Gene3D" id="3.40.30.10">
    <property type="entry name" value="Glutaredoxin"/>
    <property type="match status" value="1"/>
</dbReference>
<feature type="region of interest" description="Disordered" evidence="1">
    <location>
        <begin position="1"/>
        <end position="50"/>
    </location>
</feature>
<evidence type="ECO:0000259" key="3">
    <source>
        <dbReference type="Pfam" id="PF13462"/>
    </source>
</evidence>
<proteinExistence type="predicted"/>
<dbReference type="Proteomes" id="UP001501295">
    <property type="component" value="Unassembled WGS sequence"/>
</dbReference>
<accession>A0ABP8VVM9</accession>
<keyword evidence="2" id="KW-1133">Transmembrane helix</keyword>
<feature type="domain" description="Thioredoxin-like fold" evidence="3">
    <location>
        <begin position="131"/>
        <end position="293"/>
    </location>
</feature>
<gene>
    <name evidence="4" type="ORF">GCM10025780_16470</name>
</gene>
<dbReference type="EMBL" id="BAABLM010000003">
    <property type="protein sequence ID" value="GAA4672981.1"/>
    <property type="molecule type" value="Genomic_DNA"/>
</dbReference>
<keyword evidence="2" id="KW-0812">Transmembrane</keyword>
<organism evidence="4 5">
    <name type="scientific">Frondihabitans cladoniiphilus</name>
    <dbReference type="NCBI Taxonomy" id="715785"/>
    <lineage>
        <taxon>Bacteria</taxon>
        <taxon>Bacillati</taxon>
        <taxon>Actinomycetota</taxon>
        <taxon>Actinomycetes</taxon>
        <taxon>Micrococcales</taxon>
        <taxon>Microbacteriaceae</taxon>
        <taxon>Frondihabitans</taxon>
    </lineage>
</organism>
<evidence type="ECO:0000256" key="1">
    <source>
        <dbReference type="SAM" id="MobiDB-lite"/>
    </source>
</evidence>
<reference evidence="5" key="1">
    <citation type="journal article" date="2019" name="Int. J. Syst. Evol. Microbiol.">
        <title>The Global Catalogue of Microorganisms (GCM) 10K type strain sequencing project: providing services to taxonomists for standard genome sequencing and annotation.</title>
        <authorList>
            <consortium name="The Broad Institute Genomics Platform"/>
            <consortium name="The Broad Institute Genome Sequencing Center for Infectious Disease"/>
            <person name="Wu L."/>
            <person name="Ma J."/>
        </authorList>
    </citation>
    <scope>NUCLEOTIDE SEQUENCE [LARGE SCALE GENOMIC DNA]</scope>
    <source>
        <strain evidence="5">JCM 18956</strain>
    </source>
</reference>
<dbReference type="InterPro" id="IPR036249">
    <property type="entry name" value="Thioredoxin-like_sf"/>
</dbReference>
<sequence length="359" mass="36624">MTDSEPGDDRAALPADEQATLPGDDGTPRGHRRAVARQKAQRARLKQKRRARGGRYAIAGGIVVVVLAAAAVVVFTLTNSHDGKGLGPANMAGDGITIGKGFKAVKTGAQSQGVAPSASSTAASADTVAIVVYSDFLSADSGSFEKTNDDYIRGLVSSGAATVQFHPLALLTNQSLGTAYSVRAANAAACVANFSPDAYYSFNTALFERQPAEGTAGLTDAQLVSTIRGVDGITNTSRIATCVTDQTYKTWVTDSTQRALDGPLANSSLKKITTTPTVLVNGQQYKYTTPFTTTEFSTFVVTAAGSTFATSTPTPSPSGSATPAPSGTSTPTSTGIPTATATPEPTASASATPSPSATP</sequence>
<dbReference type="Pfam" id="PF13462">
    <property type="entry name" value="Thioredoxin_4"/>
    <property type="match status" value="1"/>
</dbReference>
<keyword evidence="2" id="KW-0472">Membrane</keyword>
<protein>
    <recommendedName>
        <fullName evidence="3">Thioredoxin-like fold domain-containing protein</fullName>
    </recommendedName>
</protein>
<feature type="region of interest" description="Disordered" evidence="1">
    <location>
        <begin position="308"/>
        <end position="359"/>
    </location>
</feature>
<dbReference type="SUPFAM" id="SSF52833">
    <property type="entry name" value="Thioredoxin-like"/>
    <property type="match status" value="1"/>
</dbReference>
<comment type="caution">
    <text evidence="4">The sequence shown here is derived from an EMBL/GenBank/DDBJ whole genome shotgun (WGS) entry which is preliminary data.</text>
</comment>
<feature type="transmembrane region" description="Helical" evidence="2">
    <location>
        <begin position="56"/>
        <end position="77"/>
    </location>
</feature>
<keyword evidence="5" id="KW-1185">Reference proteome</keyword>